<dbReference type="CDD" id="cd06571">
    <property type="entry name" value="Bac_DnaA_C"/>
    <property type="match status" value="1"/>
</dbReference>
<keyword evidence="5 8" id="KW-0067">ATP-binding</keyword>
<dbReference type="Pfam" id="PF08299">
    <property type="entry name" value="Bac_DnaA_C"/>
    <property type="match status" value="1"/>
</dbReference>
<dbReference type="PRINTS" id="PR00051">
    <property type="entry name" value="DNAA"/>
</dbReference>
<keyword evidence="15" id="KW-1185">Reference proteome</keyword>
<dbReference type="PANTHER" id="PTHR30050">
    <property type="entry name" value="CHROMOSOMAL REPLICATION INITIATOR PROTEIN DNAA"/>
    <property type="match status" value="1"/>
</dbReference>
<dbReference type="RefSeq" id="WP_057756496.1">
    <property type="nucleotide sequence ID" value="NZ_JQBP01000010.1"/>
</dbReference>
<dbReference type="InterPro" id="IPR001957">
    <property type="entry name" value="Chromosome_initiator_DnaA"/>
</dbReference>
<feature type="binding site" evidence="8">
    <location>
        <position position="173"/>
    </location>
    <ligand>
        <name>ATP</name>
        <dbReference type="ChEBI" id="CHEBI:30616"/>
    </ligand>
</feature>
<comment type="similarity">
    <text evidence="1 8 11">Belongs to the DnaA family.</text>
</comment>
<comment type="function">
    <text evidence="8 10">Plays an essential role in the initiation and regulation of chromosomal replication. ATP-DnaA binds to the origin of replication (oriC) to initiate formation of the DNA replication initiation complex once per cell cycle. Binds the DnaA box (a 9 base pair repeat at the origin) and separates the double-stranded (ds)DNA. Forms a right-handed helical filament on oriC DNA; dsDNA binds to the exterior of the filament while single-stranded (ss)DNA is stabiized in the filament's interior. The ATP-DnaA-oriC complex binds and stabilizes one strand of the AT-rich DNA unwinding element (DUE), permitting loading of DNA polymerase. After initiation quickly degrades to an ADP-DnaA complex that is not apt for DNA replication. Binds acidic phospholipids.</text>
</comment>
<dbReference type="CDD" id="cd00009">
    <property type="entry name" value="AAA"/>
    <property type="match status" value="1"/>
</dbReference>
<dbReference type="FunFam" id="3.40.50.300:FF:000668">
    <property type="entry name" value="Chromosomal replication initiator protein DnaA"/>
    <property type="match status" value="1"/>
</dbReference>
<dbReference type="GO" id="GO:0005524">
    <property type="term" value="F:ATP binding"/>
    <property type="evidence" value="ECO:0007669"/>
    <property type="project" value="UniProtKB-UniRule"/>
</dbReference>
<evidence type="ECO:0000256" key="8">
    <source>
        <dbReference type="HAMAP-Rule" id="MF_00377"/>
    </source>
</evidence>
<keyword evidence="3 8" id="KW-0235">DNA replication</keyword>
<evidence type="ECO:0000256" key="9">
    <source>
        <dbReference type="NCBIfam" id="TIGR00362"/>
    </source>
</evidence>
<evidence type="ECO:0000256" key="11">
    <source>
        <dbReference type="RuleBase" id="RU004227"/>
    </source>
</evidence>
<dbReference type="Gene3D" id="3.40.50.300">
    <property type="entry name" value="P-loop containing nucleotide triphosphate hydrolases"/>
    <property type="match status" value="1"/>
</dbReference>
<dbReference type="STRING" id="1616.IV73_GL000345"/>
<sequence>MDHIQLWDAIKTELAKTIAPGISFETYVNGLTPISLVHTPNNSDQLYLSTSHKNVAEEWSPNGQYYNQFLSASIQATLQLLGTPTLVLPVVSFVEATPQPTPKATPTPTAEQLDLEIPQAEGGSRTPSRLNPKYRFDSFIASTPNREAKSVAEAVAEHPGQEWNPLLLYGNSGLGKTHLMQAIGNDLVRRNPNASVKFITTDDFMNDWTDALRFNRTNEFKKAYRNVDLLLVDDIQLLADKENVQEEFFNTFNAITRDGHQIVLTSDKLPKDIKGIEDRLVSRFAMGYSANLTQPDPETKIAILKNKAEESQIEISYDVLSEIANAVNTNVRDLEGVFKKVVAKIKISNSEVTVDAIREILKDLNFERSTIVTIPGIQESVAEYFNLNVSDLVGKSRVKEIVIPRQIAMYLAREITQESLPAIGRSFGGKDHTTVMHSTNKIEESMLDDPKLEQQVQEIRANLQ</sequence>
<feature type="domain" description="Chromosomal replication initiator DnaA C-terminal" evidence="13">
    <location>
        <begin position="373"/>
        <end position="442"/>
    </location>
</feature>
<dbReference type="GO" id="GO:0008289">
    <property type="term" value="F:lipid binding"/>
    <property type="evidence" value="ECO:0007669"/>
    <property type="project" value="UniProtKB-KW"/>
</dbReference>
<evidence type="ECO:0000256" key="4">
    <source>
        <dbReference type="ARBA" id="ARBA00022741"/>
    </source>
</evidence>
<dbReference type="HAMAP" id="MF_00377">
    <property type="entry name" value="DnaA_bact"/>
    <property type="match status" value="1"/>
</dbReference>
<dbReference type="PROSITE" id="PS01008">
    <property type="entry name" value="DNAA"/>
    <property type="match status" value="1"/>
</dbReference>
<reference evidence="14 15" key="1">
    <citation type="journal article" date="2015" name="Genome Announc.">
        <title>Expanding the biotechnology potential of lactobacilli through comparative genomics of 213 strains and associated genera.</title>
        <authorList>
            <person name="Sun Z."/>
            <person name="Harris H.M."/>
            <person name="McCann A."/>
            <person name="Guo C."/>
            <person name="Argimon S."/>
            <person name="Zhang W."/>
            <person name="Yang X."/>
            <person name="Jeffery I.B."/>
            <person name="Cooney J.C."/>
            <person name="Kagawa T.F."/>
            <person name="Liu W."/>
            <person name="Song Y."/>
            <person name="Salvetti E."/>
            <person name="Wrobel A."/>
            <person name="Rasinkangas P."/>
            <person name="Parkhill J."/>
            <person name="Rea M.C."/>
            <person name="O'Sullivan O."/>
            <person name="Ritari J."/>
            <person name="Douillard F.P."/>
            <person name="Paul Ross R."/>
            <person name="Yang R."/>
            <person name="Briner A.E."/>
            <person name="Felis G.E."/>
            <person name="de Vos W.M."/>
            <person name="Barrangou R."/>
            <person name="Klaenhammer T.R."/>
            <person name="Caufield P.W."/>
            <person name="Cui Y."/>
            <person name="Zhang H."/>
            <person name="O'Toole P.W."/>
        </authorList>
    </citation>
    <scope>NUCLEOTIDE SEQUENCE [LARGE SCALE GENOMIC DNA]</scope>
    <source>
        <strain evidence="14 15">DSM 20593</strain>
    </source>
</reference>
<comment type="caution">
    <text evidence="14">The sequence shown here is derived from an EMBL/GenBank/DDBJ whole genome shotgun (WGS) entry which is preliminary data.</text>
</comment>
<evidence type="ECO:0000256" key="5">
    <source>
        <dbReference type="ARBA" id="ARBA00022840"/>
    </source>
</evidence>
<keyword evidence="7 8" id="KW-0238">DNA-binding</keyword>
<evidence type="ECO:0000256" key="2">
    <source>
        <dbReference type="ARBA" id="ARBA00022490"/>
    </source>
</evidence>
<evidence type="ECO:0000313" key="14">
    <source>
        <dbReference type="EMBL" id="KRN74453.1"/>
    </source>
</evidence>
<dbReference type="AlphaFoldDB" id="A0A0R2JGZ2"/>
<dbReference type="GO" id="GO:0005886">
    <property type="term" value="C:plasma membrane"/>
    <property type="evidence" value="ECO:0007669"/>
    <property type="project" value="TreeGrafter"/>
</dbReference>
<dbReference type="GO" id="GO:0006275">
    <property type="term" value="P:regulation of DNA replication"/>
    <property type="evidence" value="ECO:0007669"/>
    <property type="project" value="UniProtKB-UniRule"/>
</dbReference>
<comment type="subcellular location">
    <subcellularLocation>
        <location evidence="8">Cytoplasm</location>
    </subcellularLocation>
</comment>
<protein>
    <recommendedName>
        <fullName evidence="8 9">Chromosomal replication initiator protein DnaA</fullName>
    </recommendedName>
</protein>
<evidence type="ECO:0000256" key="10">
    <source>
        <dbReference type="RuleBase" id="RU000577"/>
    </source>
</evidence>
<feature type="domain" description="AAA+ ATPase" evidence="12">
    <location>
        <begin position="162"/>
        <end position="292"/>
    </location>
</feature>
<dbReference type="EMBL" id="JQBP01000010">
    <property type="protein sequence ID" value="KRN74453.1"/>
    <property type="molecule type" value="Genomic_DNA"/>
</dbReference>
<dbReference type="OrthoDB" id="9807019at2"/>
<feature type="binding site" evidence="8">
    <location>
        <position position="176"/>
    </location>
    <ligand>
        <name>ATP</name>
        <dbReference type="ChEBI" id="CHEBI:30616"/>
    </ligand>
</feature>
<dbReference type="InterPro" id="IPR027417">
    <property type="entry name" value="P-loop_NTPase"/>
</dbReference>
<comment type="domain">
    <text evidence="8">Domain I is involved in oligomerization and binding regulators, domain II is flexibile and of varying length in different bacteria, domain III forms the AAA+ region, while domain IV binds dsDNA.</text>
</comment>
<feature type="binding site" evidence="8">
    <location>
        <position position="177"/>
    </location>
    <ligand>
        <name>ATP</name>
        <dbReference type="ChEBI" id="CHEBI:30616"/>
    </ligand>
</feature>
<dbReference type="InterPro" id="IPR013317">
    <property type="entry name" value="DnaA_dom"/>
</dbReference>
<feature type="region of interest" description="Domain III, AAA+ region" evidence="8">
    <location>
        <begin position="129"/>
        <end position="345"/>
    </location>
</feature>
<gene>
    <name evidence="8" type="primary">dnaA</name>
    <name evidence="14" type="ORF">IV73_GL000345</name>
</gene>
<dbReference type="Gene3D" id="1.10.1750.10">
    <property type="match status" value="1"/>
</dbReference>
<evidence type="ECO:0000259" key="13">
    <source>
        <dbReference type="SMART" id="SM00760"/>
    </source>
</evidence>
<dbReference type="InterPro" id="IPR018312">
    <property type="entry name" value="Chromosome_initiator_DnaA_CS"/>
</dbReference>
<keyword evidence="2 8" id="KW-0963">Cytoplasm</keyword>
<dbReference type="PANTHER" id="PTHR30050:SF2">
    <property type="entry name" value="CHROMOSOMAL REPLICATION INITIATOR PROTEIN DNAA"/>
    <property type="match status" value="1"/>
</dbReference>
<dbReference type="SMART" id="SM00382">
    <property type="entry name" value="AAA"/>
    <property type="match status" value="1"/>
</dbReference>
<dbReference type="InterPro" id="IPR003593">
    <property type="entry name" value="AAA+_ATPase"/>
</dbReference>
<dbReference type="Proteomes" id="UP000051655">
    <property type="component" value="Unassembled WGS sequence"/>
</dbReference>
<feature type="binding site" evidence="8">
    <location>
        <position position="175"/>
    </location>
    <ligand>
        <name>ATP</name>
        <dbReference type="ChEBI" id="CHEBI:30616"/>
    </ligand>
</feature>
<dbReference type="InterPro" id="IPR013159">
    <property type="entry name" value="DnaA_C"/>
</dbReference>
<feature type="region of interest" description="Domain IV, binds dsDNA" evidence="8">
    <location>
        <begin position="346"/>
        <end position="464"/>
    </location>
</feature>
<keyword evidence="4 8" id="KW-0547">Nucleotide-binding</keyword>
<evidence type="ECO:0000256" key="1">
    <source>
        <dbReference type="ARBA" id="ARBA00006583"/>
    </source>
</evidence>
<comment type="caution">
    <text evidence="8">Lacks conserved residue(s) required for the propagation of feature annotation.</text>
</comment>
<dbReference type="InterPro" id="IPR020591">
    <property type="entry name" value="Chromosome_initiator_DnaA-like"/>
</dbReference>
<dbReference type="SUPFAM" id="SSF48295">
    <property type="entry name" value="TrpR-like"/>
    <property type="match status" value="1"/>
</dbReference>
<dbReference type="GO" id="GO:0006270">
    <property type="term" value="P:DNA replication initiation"/>
    <property type="evidence" value="ECO:0007669"/>
    <property type="project" value="UniProtKB-UniRule"/>
</dbReference>
<comment type="subunit">
    <text evidence="8">Oligomerizes as a right-handed, spiral filament on DNA at oriC.</text>
</comment>
<dbReference type="PATRIC" id="fig|1616.3.peg.351"/>
<dbReference type="NCBIfam" id="TIGR00362">
    <property type="entry name" value="DnaA"/>
    <property type="match status" value="1"/>
</dbReference>
<dbReference type="Gene3D" id="1.10.8.60">
    <property type="match status" value="1"/>
</dbReference>
<evidence type="ECO:0000259" key="12">
    <source>
        <dbReference type="SMART" id="SM00382"/>
    </source>
</evidence>
<keyword evidence="6 8" id="KW-0446">Lipid-binding</keyword>
<organism evidence="14 15">
    <name type="scientific">Weissella kandleri</name>
    <dbReference type="NCBI Taxonomy" id="1616"/>
    <lineage>
        <taxon>Bacteria</taxon>
        <taxon>Bacillati</taxon>
        <taxon>Bacillota</taxon>
        <taxon>Bacilli</taxon>
        <taxon>Lactobacillales</taxon>
        <taxon>Lactobacillaceae</taxon>
        <taxon>Weissella</taxon>
    </lineage>
</organism>
<dbReference type="SUPFAM" id="SSF52540">
    <property type="entry name" value="P-loop containing nucleoside triphosphate hydrolases"/>
    <property type="match status" value="1"/>
</dbReference>
<evidence type="ECO:0000256" key="6">
    <source>
        <dbReference type="ARBA" id="ARBA00023121"/>
    </source>
</evidence>
<name>A0A0R2JGZ2_9LACO</name>
<evidence type="ECO:0000256" key="7">
    <source>
        <dbReference type="ARBA" id="ARBA00023125"/>
    </source>
</evidence>
<dbReference type="GO" id="GO:0003688">
    <property type="term" value="F:DNA replication origin binding"/>
    <property type="evidence" value="ECO:0007669"/>
    <property type="project" value="UniProtKB-UniRule"/>
</dbReference>
<accession>A0A0R2JGZ2</accession>
<dbReference type="SMART" id="SM00760">
    <property type="entry name" value="Bac_DnaA_C"/>
    <property type="match status" value="1"/>
</dbReference>
<dbReference type="GO" id="GO:0005737">
    <property type="term" value="C:cytoplasm"/>
    <property type="evidence" value="ECO:0007669"/>
    <property type="project" value="UniProtKB-SubCell"/>
</dbReference>
<evidence type="ECO:0000313" key="15">
    <source>
        <dbReference type="Proteomes" id="UP000051655"/>
    </source>
</evidence>
<feature type="region of interest" description="Domain I, interacts with DnaA modulators" evidence="8">
    <location>
        <begin position="1"/>
        <end position="105"/>
    </location>
</feature>
<dbReference type="Pfam" id="PF00308">
    <property type="entry name" value="Bac_DnaA"/>
    <property type="match status" value="1"/>
</dbReference>
<dbReference type="InterPro" id="IPR010921">
    <property type="entry name" value="Trp_repressor/repl_initiator"/>
</dbReference>
<proteinExistence type="inferred from homology"/>
<evidence type="ECO:0000256" key="3">
    <source>
        <dbReference type="ARBA" id="ARBA00022705"/>
    </source>
</evidence>